<feature type="region of interest" description="Disordered" evidence="1">
    <location>
        <begin position="935"/>
        <end position="1372"/>
    </location>
</feature>
<dbReference type="GO" id="GO:0003723">
    <property type="term" value="F:RNA binding"/>
    <property type="evidence" value="ECO:0007669"/>
    <property type="project" value="TreeGrafter"/>
</dbReference>
<feature type="compositionally biased region" description="Acidic residues" evidence="1">
    <location>
        <begin position="1097"/>
        <end position="1109"/>
    </location>
</feature>
<feature type="compositionally biased region" description="Basic and acidic residues" evidence="1">
    <location>
        <begin position="1317"/>
        <end position="1328"/>
    </location>
</feature>
<dbReference type="KEGG" id="cci:CC1G_02413"/>
<feature type="compositionally biased region" description="Basic and acidic residues" evidence="1">
    <location>
        <begin position="951"/>
        <end position="1039"/>
    </location>
</feature>
<dbReference type="OMA" id="THEATFG"/>
<feature type="compositionally biased region" description="Basic and acidic residues" evidence="1">
    <location>
        <begin position="1469"/>
        <end position="1481"/>
    </location>
</feature>
<gene>
    <name evidence="2" type="ORF">CC1G_02413</name>
</gene>
<name>A8NBF3_COPC7</name>
<feature type="region of interest" description="Disordered" evidence="1">
    <location>
        <begin position="351"/>
        <end position="451"/>
    </location>
</feature>
<feature type="compositionally biased region" description="Gly residues" evidence="1">
    <location>
        <begin position="601"/>
        <end position="614"/>
    </location>
</feature>
<feature type="compositionally biased region" description="Low complexity" evidence="1">
    <location>
        <begin position="482"/>
        <end position="502"/>
    </location>
</feature>
<comment type="caution">
    <text evidence="2">The sequence shown here is derived from an EMBL/GenBank/DDBJ whole genome shotgun (WGS) entry which is preliminary data.</text>
</comment>
<dbReference type="EMBL" id="AACS02000009">
    <property type="protein sequence ID" value="EAU89524.1"/>
    <property type="molecule type" value="Genomic_DNA"/>
</dbReference>
<keyword evidence="3" id="KW-1185">Reference proteome</keyword>
<reference evidence="2 3" key="1">
    <citation type="journal article" date="2010" name="Proc. Natl. Acad. Sci. U.S.A.">
        <title>Insights into evolution of multicellular fungi from the assembled chromosomes of the mushroom Coprinopsis cinerea (Coprinus cinereus).</title>
        <authorList>
            <person name="Stajich J.E."/>
            <person name="Wilke S.K."/>
            <person name="Ahren D."/>
            <person name="Au C.H."/>
            <person name="Birren B.W."/>
            <person name="Borodovsky M."/>
            <person name="Burns C."/>
            <person name="Canback B."/>
            <person name="Casselton L.A."/>
            <person name="Cheng C.K."/>
            <person name="Deng J."/>
            <person name="Dietrich F.S."/>
            <person name="Fargo D.C."/>
            <person name="Farman M.L."/>
            <person name="Gathman A.C."/>
            <person name="Goldberg J."/>
            <person name="Guigo R."/>
            <person name="Hoegger P.J."/>
            <person name="Hooker J.B."/>
            <person name="Huggins A."/>
            <person name="James T.Y."/>
            <person name="Kamada T."/>
            <person name="Kilaru S."/>
            <person name="Kodira C."/>
            <person name="Kues U."/>
            <person name="Kupfer D."/>
            <person name="Kwan H.S."/>
            <person name="Lomsadze A."/>
            <person name="Li W."/>
            <person name="Lilly W.W."/>
            <person name="Ma L.J."/>
            <person name="Mackey A.J."/>
            <person name="Manning G."/>
            <person name="Martin F."/>
            <person name="Muraguchi H."/>
            <person name="Natvig D.O."/>
            <person name="Palmerini H."/>
            <person name="Ramesh M.A."/>
            <person name="Rehmeyer C.J."/>
            <person name="Roe B.A."/>
            <person name="Shenoy N."/>
            <person name="Stanke M."/>
            <person name="Ter-Hovhannisyan V."/>
            <person name="Tunlid A."/>
            <person name="Velagapudi R."/>
            <person name="Vision T.J."/>
            <person name="Zeng Q."/>
            <person name="Zolan M.E."/>
            <person name="Pukkila P.J."/>
        </authorList>
    </citation>
    <scope>NUCLEOTIDE SEQUENCE [LARGE SCALE GENOMIC DNA]</scope>
    <source>
        <strain evidence="3">Okayama-7 / 130 / ATCC MYA-4618 / FGSC 9003</strain>
    </source>
</reference>
<accession>A8NBF3</accession>
<dbReference type="OrthoDB" id="3265311at2759"/>
<dbReference type="GeneID" id="6008634"/>
<dbReference type="STRING" id="240176.A8NBF3"/>
<dbReference type="Proteomes" id="UP000001861">
    <property type="component" value="Unassembled WGS sequence"/>
</dbReference>
<organism evidence="2 3">
    <name type="scientific">Coprinopsis cinerea (strain Okayama-7 / 130 / ATCC MYA-4618 / FGSC 9003)</name>
    <name type="common">Inky cap fungus</name>
    <name type="synonym">Hormographiella aspergillata</name>
    <dbReference type="NCBI Taxonomy" id="240176"/>
    <lineage>
        <taxon>Eukaryota</taxon>
        <taxon>Fungi</taxon>
        <taxon>Dikarya</taxon>
        <taxon>Basidiomycota</taxon>
        <taxon>Agaricomycotina</taxon>
        <taxon>Agaricomycetes</taxon>
        <taxon>Agaricomycetidae</taxon>
        <taxon>Agaricales</taxon>
        <taxon>Agaricineae</taxon>
        <taxon>Psathyrellaceae</taxon>
        <taxon>Coprinopsis</taxon>
    </lineage>
</organism>
<dbReference type="RefSeq" id="XP_001832151.1">
    <property type="nucleotide sequence ID" value="XM_001832099.1"/>
</dbReference>
<feature type="compositionally biased region" description="Basic residues" evidence="1">
    <location>
        <begin position="846"/>
        <end position="872"/>
    </location>
</feature>
<dbReference type="InParanoid" id="A8NBF3"/>
<dbReference type="PANTHER" id="PTHR23148">
    <property type="entry name" value="SERINE/ARGININE REGULATED NUCLEAR MATRIX PROTEIN"/>
    <property type="match status" value="1"/>
</dbReference>
<dbReference type="eggNOG" id="ENOG502RBU9">
    <property type="taxonomic scope" value="Eukaryota"/>
</dbReference>
<dbReference type="VEuPathDB" id="FungiDB:CC1G_02413"/>
<proteinExistence type="predicted"/>
<feature type="compositionally biased region" description="Basic and acidic residues" evidence="1">
    <location>
        <begin position="743"/>
        <end position="764"/>
    </location>
</feature>
<dbReference type="GO" id="GO:0005681">
    <property type="term" value="C:spliceosomal complex"/>
    <property type="evidence" value="ECO:0007669"/>
    <property type="project" value="TreeGrafter"/>
</dbReference>
<feature type="region of interest" description="Disordered" evidence="1">
    <location>
        <begin position="482"/>
        <end position="508"/>
    </location>
</feature>
<dbReference type="GO" id="GO:0048024">
    <property type="term" value="P:regulation of mRNA splicing, via spliceosome"/>
    <property type="evidence" value="ECO:0007669"/>
    <property type="project" value="TreeGrafter"/>
</dbReference>
<sequence length="1530" mass="168175">MAYPPIANVRSKSTSEAYNPPTYPASRGKPTRAKPAGGSHSFRPNLPKDPFAARPWIVDFDALPLNSARQHQTILVIGTPPQADLHALVYSSLLKDSFLLIATHDVKPLDSLLLLSPSESTKPAYGPTTRILRLAVPLFTTSQTSSVTSLPATGGAGAGGSDALRLMSLLARASQVVNALEASNPSITSTPPGGVVPASTRIQQLSEDPVTGEFAVVEVLGSTSGAALRTFPNGHGEIPTPPPPPNSKKSKRQTLHGLFGFGSNSSSPSADSGSTSPASPTPHLSNSAIQRAGVNGFANFASTAYPRPGEGGGGTRAFDALINYLPSPSTIPEKVLLKQAILVTTLSAPYLSTKDDSSPPPLSLASSPGLVTPSKSKERRHTSMLGIPLRRLTSRTSSSGHEGDPPESSKRNTLSRRISTKDLGRKFSGKVGGNGVSSLPPLTSRGGEDDHDWEKVDGLRRYRGSAHLIHVLPDSSVLWGSQPGSASGSGSNLAATSSNTNTHTPTSKPKLVTSIEQFVLAFAFPLGVSLRGSSSSHAVVVKGDGSRDGRGNTVIPSKSTPALHKTAVDAPLDATQRGRGGALMPSILVRETSAGPYAGSSRGGGGGGGGAAGSTGGEKPIPYIVRAGVMGGQLSISYSFSNPDYPTTDNDPPADLQHPDTQNGQVVLTLSILDLLVFGAFDGSVGEHGGGKAWLGGVGVREVVEGLGRGASMGGLGNCHPVDVRPPSTSVVIDTVWIGAVDPKRGSERSRERDRDREKDRDRYSPPPVVPPKDDLSGLDNWARVGQGQGQGYGRTLHSPGSMPTSEYPHGASRASQHHRLPPSRTSDEQYYEPAPRASSDQYHHQSQHPHHHHHHHQSQHHHQPQHQHRSQHQHEPTSKTTSNKVSRKPAPTIPASDSLMAAWEAVTAANNHQVKGEGVQVDGEVVDDGRLGEQKIWDGQNEQKVGEGQGEQKVREGKEKTKDKDGRERRERDKEKEREREARRERRESRRTRDGEKTRASGGRERSASRSRRRSEDEARDRERERRYVEEEVRERERERRHRRASESRNRDRSRERAERPREDLHREQVRESGRERRRERETTGLLTPPVSGSEVEVDVDVELEDGLDSPGVEGKGMGLALIGESGKSRRRDRDRDHRDYNRFDQDSTPRELRTERHEHSRSRSGREKRISSSRPPSLVRRDTGASGDQVQDGRVPPSASSESAAKVGNESFDIAAYYEYDRTKCEKQRRERKESERDRRGSREREKDREKDKEKEREKRRKEREKEREKDKNKERDGERERRKERSGDRERERRDKPDIDYNRGGMGPPPSSRHTRDSREAEGGRRSSSRHRRESREDQGDDREQRRRRHKSSAGTRRQTQSEEGRDIYYVTYNGEMKESRSAVRYDDVPGLADVLREDGRCSMAGIPPNFDPEAAAAAASAPTKHRTRRSTEDGESRRRHKSESSKARRSEAIELVEGSSSSNQRHREDRERDREQDLSLLLRPDQSRQVGKRSSASRLGEVVGKVMSMAGSPERVQRTRMQPVIG</sequence>
<dbReference type="PANTHER" id="PTHR23148:SF0">
    <property type="entry name" value="SERINE_ARGININE REPETITIVE MATRIX PROTEIN 1"/>
    <property type="match status" value="1"/>
</dbReference>
<feature type="compositionally biased region" description="Basic and acidic residues" evidence="1">
    <location>
        <begin position="1433"/>
        <end position="1456"/>
    </location>
</feature>
<feature type="region of interest" description="Disordered" evidence="1">
    <location>
        <begin position="743"/>
        <end position="895"/>
    </location>
</feature>
<dbReference type="InterPro" id="IPR052225">
    <property type="entry name" value="Ser/Arg_repetitive_matrix"/>
</dbReference>
<feature type="compositionally biased region" description="Basic and acidic residues" evidence="1">
    <location>
        <begin position="1221"/>
        <end position="1259"/>
    </location>
</feature>
<feature type="region of interest" description="Disordered" evidence="1">
    <location>
        <begin position="1"/>
        <end position="47"/>
    </location>
</feature>
<feature type="region of interest" description="Disordered" evidence="1">
    <location>
        <begin position="1405"/>
        <end position="1530"/>
    </location>
</feature>
<evidence type="ECO:0000313" key="3">
    <source>
        <dbReference type="Proteomes" id="UP000001861"/>
    </source>
</evidence>
<feature type="compositionally biased region" description="Basic and acidic residues" evidence="1">
    <location>
        <begin position="1266"/>
        <end position="1304"/>
    </location>
</feature>
<feature type="compositionally biased region" description="Basic and acidic residues" evidence="1">
    <location>
        <begin position="1046"/>
        <end position="1084"/>
    </location>
</feature>
<feature type="compositionally biased region" description="Basic and acidic residues" evidence="1">
    <location>
        <begin position="1337"/>
        <end position="1348"/>
    </location>
</feature>
<feature type="compositionally biased region" description="Polar residues" evidence="1">
    <location>
        <begin position="1491"/>
        <end position="1501"/>
    </location>
</feature>
<evidence type="ECO:0000256" key="1">
    <source>
        <dbReference type="SAM" id="MobiDB-lite"/>
    </source>
</evidence>
<feature type="region of interest" description="Disordered" evidence="1">
    <location>
        <begin position="227"/>
        <end position="286"/>
    </location>
</feature>
<feature type="region of interest" description="Disordered" evidence="1">
    <location>
        <begin position="594"/>
        <end position="614"/>
    </location>
</feature>
<feature type="compositionally biased region" description="Low complexity" evidence="1">
    <location>
        <begin position="262"/>
        <end position="282"/>
    </location>
</feature>
<evidence type="ECO:0000313" key="2">
    <source>
        <dbReference type="EMBL" id="EAU89524.1"/>
    </source>
</evidence>
<feature type="compositionally biased region" description="Basic and acidic residues" evidence="1">
    <location>
        <begin position="1133"/>
        <end position="1160"/>
    </location>
</feature>
<protein>
    <submittedName>
        <fullName evidence="2">Uncharacterized protein</fullName>
    </submittedName>
</protein>
<feature type="compositionally biased region" description="Low complexity" evidence="1">
    <location>
        <begin position="389"/>
        <end position="399"/>
    </location>
</feature>
<feature type="compositionally biased region" description="Basic and acidic residues" evidence="1">
    <location>
        <begin position="401"/>
        <end position="410"/>
    </location>
</feature>